<dbReference type="EMBL" id="LN649229">
    <property type="protein sequence ID" value="CEI65064.1"/>
    <property type="molecule type" value="Genomic_DNA"/>
</dbReference>
<protein>
    <submittedName>
        <fullName evidence="1">Uncharacterized protein</fullName>
    </submittedName>
</protein>
<name>A0A2L2T301_9HYPO</name>
<sequence length="210" mass="23934">MIHVQGDEVELKLSAEYTLKPFRPKISSGLFVRQKRTHWNLTLELMSIYPREYSQSPERISSHHVSFVRLSGDLFELLPASGSAWVMSGFMHQMHSITNLSSTTTFDRQELTFWMVPDVAANNTHRAFSPDISVASARGLYHIWLFSCVVSPSTTFSRPEFICYCFNMRVPGYIGREVHWGKSRLYHAGSCIVVNMRVDACKCGMPSYPA</sequence>
<dbReference type="Proteomes" id="UP000245910">
    <property type="component" value="Chromosome I"/>
</dbReference>
<accession>A0A2L2T301</accession>
<proteinExistence type="predicted"/>
<evidence type="ECO:0000313" key="1">
    <source>
        <dbReference type="EMBL" id="CEI65064.1"/>
    </source>
</evidence>
<organism evidence="1 2">
    <name type="scientific">Fusarium venenatum</name>
    <dbReference type="NCBI Taxonomy" id="56646"/>
    <lineage>
        <taxon>Eukaryota</taxon>
        <taxon>Fungi</taxon>
        <taxon>Dikarya</taxon>
        <taxon>Ascomycota</taxon>
        <taxon>Pezizomycotina</taxon>
        <taxon>Sordariomycetes</taxon>
        <taxon>Hypocreomycetidae</taxon>
        <taxon>Hypocreales</taxon>
        <taxon>Nectriaceae</taxon>
        <taxon>Fusarium</taxon>
    </lineage>
</organism>
<dbReference type="AlphaFoldDB" id="A0A2L2T301"/>
<keyword evidence="2" id="KW-1185">Reference proteome</keyword>
<reference evidence="2" key="1">
    <citation type="submission" date="2014-10" db="EMBL/GenBank/DDBJ databases">
        <authorList>
            <person name="King R."/>
        </authorList>
    </citation>
    <scope>NUCLEOTIDE SEQUENCE [LARGE SCALE GENOMIC DNA]</scope>
    <source>
        <strain evidence="2">A3/5</strain>
    </source>
</reference>
<evidence type="ECO:0000313" key="2">
    <source>
        <dbReference type="Proteomes" id="UP000245910"/>
    </source>
</evidence>